<proteinExistence type="predicted"/>
<comment type="caution">
    <text evidence="1">The sequence shown here is derived from an EMBL/GenBank/DDBJ whole genome shotgun (WGS) entry which is preliminary data.</text>
</comment>
<protein>
    <recommendedName>
        <fullName evidence="3">Methyl-accepting chemotaxis protein</fullName>
    </recommendedName>
</protein>
<gene>
    <name evidence="1" type="ORF">KHA94_20865</name>
</gene>
<evidence type="ECO:0008006" key="3">
    <source>
        <dbReference type="Google" id="ProtNLM"/>
    </source>
</evidence>
<dbReference type="Gene3D" id="1.10.287.950">
    <property type="entry name" value="Methyl-accepting chemotaxis protein"/>
    <property type="match status" value="1"/>
</dbReference>
<accession>A0ABS5NYX5</accession>
<evidence type="ECO:0000313" key="1">
    <source>
        <dbReference type="EMBL" id="MBS4192599.1"/>
    </source>
</evidence>
<organism evidence="1 2">
    <name type="scientific">Cytobacillus citreus</name>
    <dbReference type="NCBI Taxonomy" id="2833586"/>
    <lineage>
        <taxon>Bacteria</taxon>
        <taxon>Bacillati</taxon>
        <taxon>Bacillota</taxon>
        <taxon>Bacilli</taxon>
        <taxon>Bacillales</taxon>
        <taxon>Bacillaceae</taxon>
        <taxon>Cytobacillus</taxon>
    </lineage>
</organism>
<dbReference type="RefSeq" id="WP_213104055.1">
    <property type="nucleotide sequence ID" value="NZ_JAGYPM010000005.1"/>
</dbReference>
<sequence length="67" mass="7435">MLKEEGEYILETIHVVNEVAEATFTCTEEVSSTTEEQLASMEEIASSSHALSKVAEELKMLVGEFRV</sequence>
<name>A0ABS5NYX5_9BACI</name>
<keyword evidence="2" id="KW-1185">Reference proteome</keyword>
<reference evidence="1 2" key="1">
    <citation type="submission" date="2021-05" db="EMBL/GenBank/DDBJ databases">
        <title>Novel Bacillus species.</title>
        <authorList>
            <person name="Liu G."/>
        </authorList>
    </citation>
    <scope>NUCLEOTIDE SEQUENCE [LARGE SCALE GENOMIC DNA]</scope>
    <source>
        <strain evidence="1 2">FJAT-49705</strain>
    </source>
</reference>
<dbReference type="Proteomes" id="UP000681027">
    <property type="component" value="Unassembled WGS sequence"/>
</dbReference>
<dbReference type="EMBL" id="JAGYPM010000005">
    <property type="protein sequence ID" value="MBS4192599.1"/>
    <property type="molecule type" value="Genomic_DNA"/>
</dbReference>
<evidence type="ECO:0000313" key="2">
    <source>
        <dbReference type="Proteomes" id="UP000681027"/>
    </source>
</evidence>
<dbReference type="SUPFAM" id="SSF58104">
    <property type="entry name" value="Methyl-accepting chemotaxis protein (MCP) signaling domain"/>
    <property type="match status" value="1"/>
</dbReference>